<evidence type="ECO:0000313" key="4">
    <source>
        <dbReference type="Proteomes" id="UP000018144"/>
    </source>
</evidence>
<accession>U4LFV6</accession>
<feature type="domain" description="PhoD-like phosphatase" evidence="2">
    <location>
        <begin position="647"/>
        <end position="813"/>
    </location>
</feature>
<feature type="region of interest" description="Disordered" evidence="1">
    <location>
        <begin position="129"/>
        <end position="182"/>
    </location>
</feature>
<feature type="compositionally biased region" description="Low complexity" evidence="1">
    <location>
        <begin position="167"/>
        <end position="177"/>
    </location>
</feature>
<feature type="region of interest" description="Disordered" evidence="1">
    <location>
        <begin position="219"/>
        <end position="245"/>
    </location>
</feature>
<dbReference type="Pfam" id="PF19050">
    <property type="entry name" value="PhoD_2"/>
    <property type="match status" value="2"/>
</dbReference>
<proteinExistence type="predicted"/>
<evidence type="ECO:0000313" key="3">
    <source>
        <dbReference type="EMBL" id="CCX30773.1"/>
    </source>
</evidence>
<dbReference type="PANTHER" id="PTHR46689">
    <property type="entry name" value="MEMBRANE PROTEIN, PUTATIVE-RELATED"/>
    <property type="match status" value="1"/>
</dbReference>
<dbReference type="OrthoDB" id="9999821at2759"/>
<protein>
    <submittedName>
        <fullName evidence="3">Similar to Uncharacterized protein YGR266W acc. no. P53326</fullName>
    </submittedName>
</protein>
<dbReference type="Proteomes" id="UP000018144">
    <property type="component" value="Unassembled WGS sequence"/>
</dbReference>
<dbReference type="AlphaFoldDB" id="U4LFV6"/>
<dbReference type="PANTHER" id="PTHR46689:SF1">
    <property type="entry name" value="PHOD-LIKE PHOSPHATASE DOMAIN-CONTAINING PROTEIN"/>
    <property type="match status" value="1"/>
</dbReference>
<dbReference type="InterPro" id="IPR043904">
    <property type="entry name" value="PhoD_2-like"/>
</dbReference>
<feature type="region of interest" description="Disordered" evidence="1">
    <location>
        <begin position="1"/>
        <end position="27"/>
    </location>
</feature>
<name>U4LFV6_PYROM</name>
<feature type="domain" description="PhoD-like phosphatase" evidence="2">
    <location>
        <begin position="387"/>
        <end position="639"/>
    </location>
</feature>
<reference evidence="3 4" key="1">
    <citation type="journal article" date="2013" name="PLoS Genet.">
        <title>The genome and development-dependent transcriptomes of Pyronema confluens: a window into fungal evolution.</title>
        <authorList>
            <person name="Traeger S."/>
            <person name="Altegoer F."/>
            <person name="Freitag M."/>
            <person name="Gabaldon T."/>
            <person name="Kempken F."/>
            <person name="Kumar A."/>
            <person name="Marcet-Houben M."/>
            <person name="Poggeler S."/>
            <person name="Stajich J.E."/>
            <person name="Nowrousian M."/>
        </authorList>
    </citation>
    <scope>NUCLEOTIDE SEQUENCE [LARGE SCALE GENOMIC DNA]</scope>
    <source>
        <strain evidence="4">CBS 100304</strain>
        <tissue evidence="3">Vegetative mycelium</tissue>
    </source>
</reference>
<dbReference type="Gene3D" id="3.60.21.70">
    <property type="entry name" value="PhoD-like phosphatase"/>
    <property type="match status" value="1"/>
</dbReference>
<evidence type="ECO:0000259" key="2">
    <source>
        <dbReference type="Pfam" id="PF19050"/>
    </source>
</evidence>
<dbReference type="InterPro" id="IPR038607">
    <property type="entry name" value="PhoD-like_sf"/>
</dbReference>
<sequence>MDTLPVPPRSRHGGRKGSFGSATVGGGGIIREGVLRSGLMPAAVGGAAITSTPTSQHINSSAPFSRPTPARTVSLSASATKRRPSTSSNSTSPALPGSIDFAHDRSPLQKLELELRNITQGEADAEGIARSLSRRKDSQHRRPLTSPTSPTRKPPVDPEDQPQDTTSSSRNPKGRSSSNHHHSHIHDYHLEMPHLFHRSKHTDEEDSKIPERANYYKTASGAENFKKPQPTYQRAPVNRTAIESNNKVRTRHLHHFRHRNKQGHEGSGYVNIPTEHVGAGFTDQVARLCLEDIDAEGPPVDDAKDKKGKERRAPYLRLCYADGTHKVRSGEGKYREVEAMLLHAEHGVTFWRFNIEVEMCDVEAKIAYRINGGNPIHFWVPAVGQTMNIMFHSCNGFSLSVNPDDFSGPDPLWNDVLEKHKKKPFHVMIGGGDQIYNDAVSKQTTHFRDWLSIKTPFHKSGHDFTAEMAAELESFYLDRYSFWFAQGKFGVANCQIPMVNIWDDHDIIDGFGSYPNHFNRCPVFTGLGAIAMKYYMLFQHQSTVQEQEEHEPSWLLGEQGPYITERNRSIFMFLGRSVALLGLDCRTERMRDMVVSAGTYTKVFNRLNKEMVPGETKHLIVLLGVPIAYPRLVWLENILTSRIMDPIKALGRMGILGGFINNFDGGVELLDDLDDHWTAKNHKQERNWFIKELQNFSERHSVRVTILGGDVHLAGIGQFMSNPKLKISKVNDHRYMPNIISSAIVNTPPPNAMADILNKRNKIHHLDLDTDEDMYPIFETDVDDTPRNNKRLLPRRNYCIITPHDPGADNAELELKPLKDSKFSKIRKATFGKSKTDPPEQEFDAHYDGVGSSKIEVDKEELMRDGLQVTLQMEIDQKNPKGATKPYRFAVPALTVVRE</sequence>
<dbReference type="OMA" id="NDHRYMP"/>
<evidence type="ECO:0000256" key="1">
    <source>
        <dbReference type="SAM" id="MobiDB-lite"/>
    </source>
</evidence>
<dbReference type="STRING" id="1076935.U4LFV6"/>
<dbReference type="InterPro" id="IPR029052">
    <property type="entry name" value="Metallo-depent_PP-like"/>
</dbReference>
<gene>
    <name evidence="3" type="ORF">PCON_09176</name>
</gene>
<keyword evidence="4" id="KW-1185">Reference proteome</keyword>
<dbReference type="EMBL" id="HF935475">
    <property type="protein sequence ID" value="CCX30773.1"/>
    <property type="molecule type" value="Genomic_DNA"/>
</dbReference>
<feature type="region of interest" description="Disordered" evidence="1">
    <location>
        <begin position="51"/>
        <end position="102"/>
    </location>
</feature>
<dbReference type="CDD" id="cd07389">
    <property type="entry name" value="MPP_PhoD"/>
    <property type="match status" value="1"/>
</dbReference>
<organism evidence="3 4">
    <name type="scientific">Pyronema omphalodes (strain CBS 100304)</name>
    <name type="common">Pyronema confluens</name>
    <dbReference type="NCBI Taxonomy" id="1076935"/>
    <lineage>
        <taxon>Eukaryota</taxon>
        <taxon>Fungi</taxon>
        <taxon>Dikarya</taxon>
        <taxon>Ascomycota</taxon>
        <taxon>Pezizomycotina</taxon>
        <taxon>Pezizomycetes</taxon>
        <taxon>Pezizales</taxon>
        <taxon>Pyronemataceae</taxon>
        <taxon>Pyronema</taxon>
    </lineage>
</organism>
<dbReference type="SUPFAM" id="SSF56300">
    <property type="entry name" value="Metallo-dependent phosphatases"/>
    <property type="match status" value="1"/>
</dbReference>
<feature type="compositionally biased region" description="Polar residues" evidence="1">
    <location>
        <begin position="51"/>
        <end position="63"/>
    </location>
</feature>
<dbReference type="InterPro" id="IPR018946">
    <property type="entry name" value="PhoD-like_MPP"/>
</dbReference>
<dbReference type="eggNOG" id="ENOG502QPI0">
    <property type="taxonomic scope" value="Eukaryota"/>
</dbReference>
<dbReference type="GO" id="GO:0016020">
    <property type="term" value="C:membrane"/>
    <property type="evidence" value="ECO:0007669"/>
    <property type="project" value="TreeGrafter"/>
</dbReference>